<dbReference type="InterPro" id="IPR003607">
    <property type="entry name" value="HD/PDEase_dom"/>
</dbReference>
<protein>
    <submittedName>
        <fullName evidence="2">HD-GYP domain-containing protein</fullName>
    </submittedName>
</protein>
<feature type="domain" description="HD-GYP" evidence="1">
    <location>
        <begin position="125"/>
        <end position="322"/>
    </location>
</feature>
<evidence type="ECO:0000313" key="4">
    <source>
        <dbReference type="Proteomes" id="UP000198233"/>
    </source>
</evidence>
<dbReference type="InterPro" id="IPR021812">
    <property type="entry name" value="DUF3391"/>
</dbReference>
<dbReference type="PROSITE" id="PS51832">
    <property type="entry name" value="HD_GYP"/>
    <property type="match status" value="1"/>
</dbReference>
<dbReference type="PANTHER" id="PTHR43155">
    <property type="entry name" value="CYCLIC DI-GMP PHOSPHODIESTERASE PA4108-RELATED"/>
    <property type="match status" value="1"/>
</dbReference>
<dbReference type="Pfam" id="PF11871">
    <property type="entry name" value="DUF3391"/>
    <property type="match status" value="1"/>
</dbReference>
<reference evidence="3 5" key="2">
    <citation type="submission" date="2019-06" db="EMBL/GenBank/DDBJ databases">
        <title>Complete genome of Shewanella marisflavi ECSMB14101, a mussel settlement-inducing bacterium isolated from East China Sea.</title>
        <authorList>
            <person name="Yang J."/>
            <person name="Liang X."/>
            <person name="Chang R."/>
            <person name="Peng L."/>
        </authorList>
    </citation>
    <scope>NUCLEOTIDE SEQUENCE [LARGE SCALE GENOMIC DNA]</scope>
    <source>
        <strain evidence="3 5">ECSMB14101</strain>
    </source>
</reference>
<dbReference type="SUPFAM" id="SSF109604">
    <property type="entry name" value="HD-domain/PDEase-like"/>
    <property type="match status" value="1"/>
</dbReference>
<dbReference type="SMART" id="SM00471">
    <property type="entry name" value="HDc"/>
    <property type="match status" value="1"/>
</dbReference>
<dbReference type="Proteomes" id="UP000318758">
    <property type="component" value="Chromosome"/>
</dbReference>
<dbReference type="EMBL" id="CP022272">
    <property type="protein sequence ID" value="ASJ96521.1"/>
    <property type="molecule type" value="Genomic_DNA"/>
</dbReference>
<accession>A0AAC9TYQ4</accession>
<dbReference type="EMBL" id="CP041153">
    <property type="protein sequence ID" value="QDF75054.1"/>
    <property type="molecule type" value="Genomic_DNA"/>
</dbReference>
<dbReference type="Proteomes" id="UP000198233">
    <property type="component" value="Chromosome"/>
</dbReference>
<evidence type="ECO:0000313" key="2">
    <source>
        <dbReference type="EMBL" id="ASJ96521.1"/>
    </source>
</evidence>
<dbReference type="CDD" id="cd00077">
    <property type="entry name" value="HDc"/>
    <property type="match status" value="1"/>
</dbReference>
<reference evidence="2 4" key="1">
    <citation type="submission" date="2017-06" db="EMBL/GenBank/DDBJ databases">
        <title>Complete genome sequence of Shewanella marisflavi EP1 associated with anaerobic 2,4-dinitrotoluene reduction and salt tolerance.</title>
        <authorList>
            <person name="Huang J."/>
        </authorList>
    </citation>
    <scope>NUCLEOTIDE SEQUENCE [LARGE SCALE GENOMIC DNA]</scope>
    <source>
        <strain evidence="2 4">EP1</strain>
    </source>
</reference>
<dbReference type="KEGG" id="smav:CFF01_07920"/>
<keyword evidence="5" id="KW-1185">Reference proteome</keyword>
<dbReference type="GO" id="GO:0008081">
    <property type="term" value="F:phosphoric diester hydrolase activity"/>
    <property type="evidence" value="ECO:0007669"/>
    <property type="project" value="UniProtKB-ARBA"/>
</dbReference>
<evidence type="ECO:0000313" key="3">
    <source>
        <dbReference type="EMBL" id="QDF75054.1"/>
    </source>
</evidence>
<dbReference type="Gene3D" id="1.10.3210.10">
    <property type="entry name" value="Hypothetical protein af1432"/>
    <property type="match status" value="1"/>
</dbReference>
<sequence length="393" mass="43871">MIVELDVSELAVGMYVVEISLPKNKFHLAEQGWIAKQQVIDGFKRKGVEKLLVDTSKRRLAATEVAKSAAPKPPQRSSGFKQQLTQAKQLFEESKAIQARLFDDAKNGVPLSLEPVKSVTEQSISAIFENPDALACVINIRHKDQYLLEHSVAVSVLMTIFACYLKIDKAIVHELAIGAFLHDVGKIMIPPAILDKPGKLTADEFEVMKTHANHSIRIIEATPNITPLSLEVAKLHHEKLNGKGYPYGVRAEHISLYGRMISICDIFDALTANRCYKAGYPQVKAFSILRALGENKELDAELVDHFIKCMGVYPVGSLVQLESNRLAIVESHNRQDPIRPKVKPFYSLNPNHFEVSANIDLAAMRDDLIVKNVRADDFDLNMDEIIEFLSHQG</sequence>
<dbReference type="RefSeq" id="WP_033539204.1">
    <property type="nucleotide sequence ID" value="NZ_CP022272.1"/>
</dbReference>
<name>A0AAC9TYQ4_9GAMM</name>
<dbReference type="InterPro" id="IPR037522">
    <property type="entry name" value="HD_GYP_dom"/>
</dbReference>
<evidence type="ECO:0000313" key="5">
    <source>
        <dbReference type="Proteomes" id="UP000318758"/>
    </source>
</evidence>
<dbReference type="AlphaFoldDB" id="A0AAC9TYQ4"/>
<evidence type="ECO:0000259" key="1">
    <source>
        <dbReference type="PROSITE" id="PS51832"/>
    </source>
</evidence>
<gene>
    <name evidence="2" type="ORF">CFF01_07920</name>
    <name evidence="3" type="ORF">FGA12_07705</name>
</gene>
<dbReference type="PANTHER" id="PTHR43155:SF2">
    <property type="entry name" value="CYCLIC DI-GMP PHOSPHODIESTERASE PA4108"/>
    <property type="match status" value="1"/>
</dbReference>
<proteinExistence type="predicted"/>
<dbReference type="Pfam" id="PF13487">
    <property type="entry name" value="HD_5"/>
    <property type="match status" value="1"/>
</dbReference>
<organism evidence="2 4">
    <name type="scientific">Shewanella marisflavi</name>
    <dbReference type="NCBI Taxonomy" id="260364"/>
    <lineage>
        <taxon>Bacteria</taxon>
        <taxon>Pseudomonadati</taxon>
        <taxon>Pseudomonadota</taxon>
        <taxon>Gammaproteobacteria</taxon>
        <taxon>Alteromonadales</taxon>
        <taxon>Shewanellaceae</taxon>
        <taxon>Shewanella</taxon>
    </lineage>
</organism>